<evidence type="ECO:0000313" key="2">
    <source>
        <dbReference type="EMBL" id="KAL3075050.1"/>
    </source>
</evidence>
<dbReference type="AlphaFoldDB" id="A0ABD2IB50"/>
<accession>A0ABD2IB50</accession>
<feature type="region of interest" description="Disordered" evidence="1">
    <location>
        <begin position="223"/>
        <end position="249"/>
    </location>
</feature>
<dbReference type="EMBL" id="JBICBT010001289">
    <property type="protein sequence ID" value="KAL3075050.1"/>
    <property type="molecule type" value="Genomic_DNA"/>
</dbReference>
<sequence length="293" mass="32969">MTGLIRDRSRYFSSLPPRVESPFSGVEPLSSVTRHHHGSQIHYHRKLIRQTLERHVAGTRPCDQLSCSESTLDARRALGFVANKCAPLWGDWSFAQACAWAAKATEQVVMTQRWPGIRASRTWEEPSRRWTQLRGQCTGTHTSTPDFPVRTLPQAKGRRALMSRVFSNASTLVPRQGVPIHELIGLVNHGNTPLARIPTPPPTLDELHVLSFRQLPIAGETEATTKVAPQQQPSPFNAEHKRKQALEPRRLRCPQRNRLSFSATISQKTAYHHTSPTATNQPKTPTTRNLLQK</sequence>
<feature type="region of interest" description="Disordered" evidence="1">
    <location>
        <begin position="265"/>
        <end position="293"/>
    </location>
</feature>
<reference evidence="2 3" key="1">
    <citation type="submission" date="2024-10" db="EMBL/GenBank/DDBJ databases">
        <authorList>
            <person name="Kim D."/>
        </authorList>
    </citation>
    <scope>NUCLEOTIDE SEQUENCE [LARGE SCALE GENOMIC DNA]</scope>
    <source>
        <strain evidence="2">BH-2024</strain>
    </source>
</reference>
<evidence type="ECO:0000313" key="3">
    <source>
        <dbReference type="Proteomes" id="UP001620626"/>
    </source>
</evidence>
<comment type="caution">
    <text evidence="2">The sequence shown here is derived from an EMBL/GenBank/DDBJ whole genome shotgun (WGS) entry which is preliminary data.</text>
</comment>
<proteinExistence type="predicted"/>
<protein>
    <submittedName>
        <fullName evidence="2">Uncharacterized protein</fullName>
    </submittedName>
</protein>
<dbReference type="Proteomes" id="UP001620626">
    <property type="component" value="Unassembled WGS sequence"/>
</dbReference>
<organism evidence="2 3">
    <name type="scientific">Heterodera trifolii</name>
    <dbReference type="NCBI Taxonomy" id="157864"/>
    <lineage>
        <taxon>Eukaryota</taxon>
        <taxon>Metazoa</taxon>
        <taxon>Ecdysozoa</taxon>
        <taxon>Nematoda</taxon>
        <taxon>Chromadorea</taxon>
        <taxon>Rhabditida</taxon>
        <taxon>Tylenchina</taxon>
        <taxon>Tylenchomorpha</taxon>
        <taxon>Tylenchoidea</taxon>
        <taxon>Heteroderidae</taxon>
        <taxon>Heteroderinae</taxon>
        <taxon>Heterodera</taxon>
    </lineage>
</organism>
<gene>
    <name evidence="2" type="ORF">niasHT_038985</name>
</gene>
<evidence type="ECO:0000256" key="1">
    <source>
        <dbReference type="SAM" id="MobiDB-lite"/>
    </source>
</evidence>
<keyword evidence="3" id="KW-1185">Reference proteome</keyword>
<name>A0ABD2IB50_9BILA</name>
<feature type="compositionally biased region" description="Polar residues" evidence="1">
    <location>
        <begin position="223"/>
        <end position="235"/>
    </location>
</feature>